<protein>
    <submittedName>
        <fullName evidence="3">VPLPA-CTERM protein sorting domain-containing protein</fullName>
    </submittedName>
</protein>
<dbReference type="RefSeq" id="WP_131802746.1">
    <property type="nucleotide sequence ID" value="NZ_FQXB01000001.1"/>
</dbReference>
<keyword evidence="1" id="KW-1133">Transmembrane helix</keyword>
<evidence type="ECO:0000313" key="4">
    <source>
        <dbReference type="Proteomes" id="UP000184074"/>
    </source>
</evidence>
<feature type="signal peptide" evidence="2">
    <location>
        <begin position="1"/>
        <end position="22"/>
    </location>
</feature>
<accession>A0A1M5L5W1</accession>
<keyword evidence="1" id="KW-0472">Membrane</keyword>
<proteinExistence type="predicted"/>
<organism evidence="3 4">
    <name type="scientific">Cognatiyoonia sediminum</name>
    <dbReference type="NCBI Taxonomy" id="1508389"/>
    <lineage>
        <taxon>Bacteria</taxon>
        <taxon>Pseudomonadati</taxon>
        <taxon>Pseudomonadota</taxon>
        <taxon>Alphaproteobacteria</taxon>
        <taxon>Rhodobacterales</taxon>
        <taxon>Paracoccaceae</taxon>
        <taxon>Cognatiyoonia</taxon>
    </lineage>
</organism>
<dbReference type="AlphaFoldDB" id="A0A1M5L5W1"/>
<dbReference type="NCBIfam" id="TIGR03370">
    <property type="entry name" value="VPLPA-CTERM"/>
    <property type="match status" value="1"/>
</dbReference>
<feature type="transmembrane region" description="Helical" evidence="1">
    <location>
        <begin position="183"/>
        <end position="204"/>
    </location>
</feature>
<dbReference type="OrthoDB" id="6401597at2"/>
<dbReference type="EMBL" id="FQXB01000001">
    <property type="protein sequence ID" value="SHG60381.1"/>
    <property type="molecule type" value="Genomic_DNA"/>
</dbReference>
<sequence>MKLVNKAAAIATIIFTGFEANAASINPAEFGLKEASTLYATTGAGTLVYSPIAEIDVGGFPVTIPAKLSYTVPNLITGLVKGEATAAGSNTNVLIPANHNLIIDDGLPTQVEATGASALVFEDDIVNGLLEILFVDENISGADYDGLLVRAEGKFGEISEFSSSFSWDTANISVIELSSITPVPIPAGFPLLLTAIAGFAGLGLRKKRKVEV</sequence>
<evidence type="ECO:0000313" key="3">
    <source>
        <dbReference type="EMBL" id="SHG60381.1"/>
    </source>
</evidence>
<reference evidence="3 4" key="1">
    <citation type="submission" date="2016-11" db="EMBL/GenBank/DDBJ databases">
        <authorList>
            <person name="Jaros S."/>
            <person name="Januszkiewicz K."/>
            <person name="Wedrychowicz H."/>
        </authorList>
    </citation>
    <scope>NUCLEOTIDE SEQUENCE [LARGE SCALE GENOMIC DNA]</scope>
    <source>
        <strain evidence="3 4">DSM 28715</strain>
    </source>
</reference>
<gene>
    <name evidence="3" type="ORF">SAMN05444003_0119</name>
</gene>
<dbReference type="Proteomes" id="UP000184074">
    <property type="component" value="Unassembled WGS sequence"/>
</dbReference>
<feature type="chain" id="PRO_5012816012" evidence="2">
    <location>
        <begin position="23"/>
        <end position="212"/>
    </location>
</feature>
<keyword evidence="1" id="KW-0812">Transmembrane</keyword>
<evidence type="ECO:0000256" key="2">
    <source>
        <dbReference type="SAM" id="SignalP"/>
    </source>
</evidence>
<keyword evidence="4" id="KW-1185">Reference proteome</keyword>
<keyword evidence="2" id="KW-0732">Signal</keyword>
<evidence type="ECO:0000256" key="1">
    <source>
        <dbReference type="SAM" id="Phobius"/>
    </source>
</evidence>
<dbReference type="InterPro" id="IPR022472">
    <property type="entry name" value="VPLPA-CTERM"/>
</dbReference>
<name>A0A1M5L5W1_9RHOB</name>